<proteinExistence type="predicted"/>
<sequence>MRIEVSGQGIPGACIFSLLETIPYCLALTKAMVLSSSGYGWKFYSLWSSLISHQVYTAGDASQLENEYVIPREKRRVSKCRVWTSGGYGGVGEREITLTA</sequence>
<reference evidence="1 2" key="1">
    <citation type="submission" date="2023-09" db="EMBL/GenBank/DDBJ databases">
        <title>Nesidiocoris tenuis whole genome shotgun sequence.</title>
        <authorList>
            <person name="Shibata T."/>
            <person name="Shimoda M."/>
            <person name="Kobayashi T."/>
            <person name="Uehara T."/>
        </authorList>
    </citation>
    <scope>NUCLEOTIDE SEQUENCE [LARGE SCALE GENOMIC DNA]</scope>
    <source>
        <strain evidence="1 2">Japan</strain>
    </source>
</reference>
<organism evidence="1 2">
    <name type="scientific">Nesidiocoris tenuis</name>
    <dbReference type="NCBI Taxonomy" id="355587"/>
    <lineage>
        <taxon>Eukaryota</taxon>
        <taxon>Metazoa</taxon>
        <taxon>Ecdysozoa</taxon>
        <taxon>Arthropoda</taxon>
        <taxon>Hexapoda</taxon>
        <taxon>Insecta</taxon>
        <taxon>Pterygota</taxon>
        <taxon>Neoptera</taxon>
        <taxon>Paraneoptera</taxon>
        <taxon>Hemiptera</taxon>
        <taxon>Heteroptera</taxon>
        <taxon>Panheteroptera</taxon>
        <taxon>Cimicomorpha</taxon>
        <taxon>Miridae</taxon>
        <taxon>Dicyphina</taxon>
        <taxon>Nesidiocoris</taxon>
    </lineage>
</organism>
<evidence type="ECO:0000313" key="2">
    <source>
        <dbReference type="Proteomes" id="UP001307889"/>
    </source>
</evidence>
<dbReference type="Proteomes" id="UP001307889">
    <property type="component" value="Chromosome 5"/>
</dbReference>
<accession>A0ABN7ARC8</accession>
<name>A0ABN7ARC8_9HEMI</name>
<dbReference type="EMBL" id="AP028913">
    <property type="protein sequence ID" value="BES94493.1"/>
    <property type="molecule type" value="Genomic_DNA"/>
</dbReference>
<gene>
    <name evidence="1" type="ORF">NTJ_07302</name>
</gene>
<keyword evidence="2" id="KW-1185">Reference proteome</keyword>
<evidence type="ECO:0000313" key="1">
    <source>
        <dbReference type="EMBL" id="BES94493.1"/>
    </source>
</evidence>
<protein>
    <submittedName>
        <fullName evidence="1">Uncharacterized protein</fullName>
    </submittedName>
</protein>